<dbReference type="AlphaFoldDB" id="A0A5B7EHM6"/>
<evidence type="ECO:0000313" key="2">
    <source>
        <dbReference type="Proteomes" id="UP000324222"/>
    </source>
</evidence>
<gene>
    <name evidence="1" type="ORF">E2C01_026056</name>
</gene>
<accession>A0A5B7EHM6</accession>
<proteinExistence type="predicted"/>
<evidence type="ECO:0000313" key="1">
    <source>
        <dbReference type="EMBL" id="MPC32729.1"/>
    </source>
</evidence>
<dbReference type="Proteomes" id="UP000324222">
    <property type="component" value="Unassembled WGS sequence"/>
</dbReference>
<name>A0A5B7EHM6_PORTR</name>
<protein>
    <submittedName>
        <fullName evidence="1">Uncharacterized protein</fullName>
    </submittedName>
</protein>
<reference evidence="1 2" key="1">
    <citation type="submission" date="2019-05" db="EMBL/GenBank/DDBJ databases">
        <title>Another draft genome of Portunus trituberculatus and its Hox gene families provides insights of decapod evolution.</title>
        <authorList>
            <person name="Jeong J.-H."/>
            <person name="Song I."/>
            <person name="Kim S."/>
            <person name="Choi T."/>
            <person name="Kim D."/>
            <person name="Ryu S."/>
            <person name="Kim W."/>
        </authorList>
    </citation>
    <scope>NUCLEOTIDE SEQUENCE [LARGE SCALE GENOMIC DNA]</scope>
    <source>
        <tissue evidence="1">Muscle</tissue>
    </source>
</reference>
<sequence>MPNCALDPVNRVRRGSRCSSSRRHPHLSRHVASNDPFWLLRALFPAFHLYHNGIKLRLVTLSKTYRAWWYD</sequence>
<comment type="caution">
    <text evidence="1">The sequence shown here is derived from an EMBL/GenBank/DDBJ whole genome shotgun (WGS) entry which is preliminary data.</text>
</comment>
<keyword evidence="2" id="KW-1185">Reference proteome</keyword>
<dbReference type="EMBL" id="VSRR010002682">
    <property type="protein sequence ID" value="MPC32729.1"/>
    <property type="molecule type" value="Genomic_DNA"/>
</dbReference>
<organism evidence="1 2">
    <name type="scientific">Portunus trituberculatus</name>
    <name type="common">Swimming crab</name>
    <name type="synonym">Neptunus trituberculatus</name>
    <dbReference type="NCBI Taxonomy" id="210409"/>
    <lineage>
        <taxon>Eukaryota</taxon>
        <taxon>Metazoa</taxon>
        <taxon>Ecdysozoa</taxon>
        <taxon>Arthropoda</taxon>
        <taxon>Crustacea</taxon>
        <taxon>Multicrustacea</taxon>
        <taxon>Malacostraca</taxon>
        <taxon>Eumalacostraca</taxon>
        <taxon>Eucarida</taxon>
        <taxon>Decapoda</taxon>
        <taxon>Pleocyemata</taxon>
        <taxon>Brachyura</taxon>
        <taxon>Eubrachyura</taxon>
        <taxon>Portunoidea</taxon>
        <taxon>Portunidae</taxon>
        <taxon>Portuninae</taxon>
        <taxon>Portunus</taxon>
    </lineage>
</organism>